<accession>A0ABQ7Q3Y8</accession>
<name>A0ABQ7Q3Y8_PLUXY</name>
<organism evidence="1 2">
    <name type="scientific">Plutella xylostella</name>
    <name type="common">Diamondback moth</name>
    <name type="synonym">Plutella maculipennis</name>
    <dbReference type="NCBI Taxonomy" id="51655"/>
    <lineage>
        <taxon>Eukaryota</taxon>
        <taxon>Metazoa</taxon>
        <taxon>Ecdysozoa</taxon>
        <taxon>Arthropoda</taxon>
        <taxon>Hexapoda</taxon>
        <taxon>Insecta</taxon>
        <taxon>Pterygota</taxon>
        <taxon>Neoptera</taxon>
        <taxon>Endopterygota</taxon>
        <taxon>Lepidoptera</taxon>
        <taxon>Glossata</taxon>
        <taxon>Ditrysia</taxon>
        <taxon>Yponomeutoidea</taxon>
        <taxon>Plutellidae</taxon>
        <taxon>Plutella</taxon>
    </lineage>
</organism>
<reference evidence="1 2" key="1">
    <citation type="submission" date="2021-06" db="EMBL/GenBank/DDBJ databases">
        <title>A haploid diamondback moth (Plutella xylostella L.) genome assembly resolves 31 chromosomes and identifies a diamide resistance mutation.</title>
        <authorList>
            <person name="Ward C.M."/>
            <person name="Perry K.D."/>
            <person name="Baker G."/>
            <person name="Powis K."/>
            <person name="Heckel D.G."/>
            <person name="Baxter S.W."/>
        </authorList>
    </citation>
    <scope>NUCLEOTIDE SEQUENCE [LARGE SCALE GENOMIC DNA]</scope>
    <source>
        <strain evidence="1 2">LV</strain>
        <tissue evidence="1">Single pupa</tissue>
    </source>
</reference>
<dbReference type="Proteomes" id="UP000823941">
    <property type="component" value="Chromosome 22"/>
</dbReference>
<evidence type="ECO:0000313" key="2">
    <source>
        <dbReference type="Proteomes" id="UP000823941"/>
    </source>
</evidence>
<evidence type="ECO:0000313" key="1">
    <source>
        <dbReference type="EMBL" id="KAG7299952.1"/>
    </source>
</evidence>
<dbReference type="EMBL" id="JAHIBW010000022">
    <property type="protein sequence ID" value="KAG7299952.1"/>
    <property type="molecule type" value="Genomic_DNA"/>
</dbReference>
<protein>
    <submittedName>
        <fullName evidence="1">Uncharacterized protein</fullName>
    </submittedName>
</protein>
<sequence>MNKVRPASSHDHCLLAIRDVRPYPTQQVTMNAKLLKFFQQDDVVHTVKSFFKVRVDHVNLTMRTHALQDITNKNRKIRCSRSTPDKSMLFIRDSLHNYWVYIVIYNFFKNFSENVQYRNWPVVFYSSF</sequence>
<comment type="caution">
    <text evidence="1">The sequence shown here is derived from an EMBL/GenBank/DDBJ whole genome shotgun (WGS) entry which is preliminary data.</text>
</comment>
<proteinExistence type="predicted"/>
<gene>
    <name evidence="1" type="ORF">JYU34_016979</name>
</gene>
<keyword evidence="2" id="KW-1185">Reference proteome</keyword>